<keyword evidence="9" id="KW-1185">Reference proteome</keyword>
<dbReference type="InterPro" id="IPR020946">
    <property type="entry name" value="Flavin_mOase-like"/>
</dbReference>
<dbReference type="InterPro" id="IPR036188">
    <property type="entry name" value="FAD/NAD-bd_sf"/>
</dbReference>
<dbReference type="Proteomes" id="UP000250043">
    <property type="component" value="Unassembled WGS sequence"/>
</dbReference>
<dbReference type="FunFam" id="3.50.50.60:FF:000023">
    <property type="entry name" value="Dimethylaniline monooxygenase [N-oxide-forming]"/>
    <property type="match status" value="1"/>
</dbReference>
<keyword evidence="5" id="KW-0521">NADP</keyword>
<evidence type="ECO:0000256" key="4">
    <source>
        <dbReference type="ARBA" id="ARBA00022827"/>
    </source>
</evidence>
<keyword evidence="6" id="KW-0560">Oxidoreductase</keyword>
<feature type="signal peptide" evidence="7">
    <location>
        <begin position="1"/>
        <end position="17"/>
    </location>
</feature>
<evidence type="ECO:0000256" key="2">
    <source>
        <dbReference type="ARBA" id="ARBA00009183"/>
    </source>
</evidence>
<evidence type="ECO:0000256" key="1">
    <source>
        <dbReference type="ARBA" id="ARBA00001974"/>
    </source>
</evidence>
<keyword evidence="7" id="KW-0732">Signal</keyword>
<sequence>MVYIGLLVLSLLPFSVGRQEPLGSALVSDQYAVTATPAGATKSIAIVGAGSGGLAALKTILDLPKDVREGWEIELYEQRRDVGGVWLADPPGKLPDPPELPETPLYPLLHTNTPHPTMTYPHFTFRPGTPLFPSHEYLWQYHVDYADHFNLWPHIHLNHVVSSAAWRGDNATGEWEVEIHAQVTGGCQNETRAFKKTFDHLIVANGHNHYPYIPAWNGTDEWLGNTPPGFPEREILHSIYYRHPEKYTNRSVIIVGAGASARDAVLQVGPLARTAYQSLSEGSEPPPEAQVITKPRISHFTKEAVVFIDGTSLDDVDSLILGTGYEFRVPFLSVPRSNVLVTDPDTPYNSTTAPALTSNLRYIFPLHRQIFNLAPTLPTTALAFVGLPVLIANAPSDAAQGLLIAHALANTSLLPPRDEMLRELVAHEDLLRLKGLDPYRVGHRLLGGDTEAQDYQDDLIDYVKKHGAIPDDGQKYVEQWRRTGRTLSRLLARAWKRVEDRGEEARWLDGVETEDEWAQLMYRLAEWQEEWEKEHGESANPYA</sequence>
<dbReference type="AlphaFoldDB" id="A0A8E2DLJ0"/>
<dbReference type="Pfam" id="PF00743">
    <property type="entry name" value="FMO-like"/>
    <property type="match status" value="2"/>
</dbReference>
<keyword evidence="4" id="KW-0274">FAD</keyword>
<dbReference type="GO" id="GO:0050661">
    <property type="term" value="F:NADP binding"/>
    <property type="evidence" value="ECO:0007669"/>
    <property type="project" value="InterPro"/>
</dbReference>
<evidence type="ECO:0000256" key="3">
    <source>
        <dbReference type="ARBA" id="ARBA00022630"/>
    </source>
</evidence>
<dbReference type="Gene3D" id="3.50.50.60">
    <property type="entry name" value="FAD/NAD(P)-binding domain"/>
    <property type="match status" value="2"/>
</dbReference>
<feature type="chain" id="PRO_5034445574" evidence="7">
    <location>
        <begin position="18"/>
        <end position="543"/>
    </location>
</feature>
<protein>
    <submittedName>
        <fullName evidence="8">FAD/NAD(P)-binding domain-containing protein</fullName>
    </submittedName>
</protein>
<accession>A0A8E2DLJ0</accession>
<dbReference type="GO" id="GO:0004499">
    <property type="term" value="F:N,N-dimethylaniline monooxygenase activity"/>
    <property type="evidence" value="ECO:0007669"/>
    <property type="project" value="InterPro"/>
</dbReference>
<dbReference type="GO" id="GO:0050660">
    <property type="term" value="F:flavin adenine dinucleotide binding"/>
    <property type="evidence" value="ECO:0007669"/>
    <property type="project" value="InterPro"/>
</dbReference>
<dbReference type="InterPro" id="IPR050346">
    <property type="entry name" value="FMO-like"/>
</dbReference>
<organism evidence="8 9">
    <name type="scientific">Obba rivulosa</name>
    <dbReference type="NCBI Taxonomy" id="1052685"/>
    <lineage>
        <taxon>Eukaryota</taxon>
        <taxon>Fungi</taxon>
        <taxon>Dikarya</taxon>
        <taxon>Basidiomycota</taxon>
        <taxon>Agaricomycotina</taxon>
        <taxon>Agaricomycetes</taxon>
        <taxon>Polyporales</taxon>
        <taxon>Gelatoporiaceae</taxon>
        <taxon>Obba</taxon>
    </lineage>
</organism>
<name>A0A8E2DLJ0_9APHY</name>
<dbReference type="SUPFAM" id="SSF51905">
    <property type="entry name" value="FAD/NAD(P)-binding domain"/>
    <property type="match status" value="1"/>
</dbReference>
<evidence type="ECO:0000313" key="8">
    <source>
        <dbReference type="EMBL" id="OCH91091.1"/>
    </source>
</evidence>
<dbReference type="PANTHER" id="PTHR23023">
    <property type="entry name" value="DIMETHYLANILINE MONOOXYGENASE"/>
    <property type="match status" value="1"/>
</dbReference>
<evidence type="ECO:0000256" key="5">
    <source>
        <dbReference type="ARBA" id="ARBA00022857"/>
    </source>
</evidence>
<dbReference type="EMBL" id="KV722391">
    <property type="protein sequence ID" value="OCH91091.1"/>
    <property type="molecule type" value="Genomic_DNA"/>
</dbReference>
<gene>
    <name evidence="8" type="ORF">OBBRIDRAFT_729477</name>
</gene>
<comment type="cofactor">
    <cofactor evidence="1">
        <name>FAD</name>
        <dbReference type="ChEBI" id="CHEBI:57692"/>
    </cofactor>
</comment>
<reference evidence="8 9" key="1">
    <citation type="submission" date="2016-07" db="EMBL/GenBank/DDBJ databases">
        <title>Draft genome of the white-rot fungus Obba rivulosa 3A-2.</title>
        <authorList>
            <consortium name="DOE Joint Genome Institute"/>
            <person name="Miettinen O."/>
            <person name="Riley R."/>
            <person name="Acob R."/>
            <person name="Barry K."/>
            <person name="Cullen D."/>
            <person name="De Vries R."/>
            <person name="Hainaut M."/>
            <person name="Hatakka A."/>
            <person name="Henrissat B."/>
            <person name="Hilden K."/>
            <person name="Kuo R."/>
            <person name="Labutti K."/>
            <person name="Lipzen A."/>
            <person name="Makela M.R."/>
            <person name="Sandor L."/>
            <person name="Spatafora J.W."/>
            <person name="Grigoriev I.V."/>
            <person name="Hibbett D.S."/>
        </authorList>
    </citation>
    <scope>NUCLEOTIDE SEQUENCE [LARGE SCALE GENOMIC DNA]</scope>
    <source>
        <strain evidence="8 9">3A-2</strain>
    </source>
</reference>
<keyword evidence="3" id="KW-0285">Flavoprotein</keyword>
<evidence type="ECO:0000313" key="9">
    <source>
        <dbReference type="Proteomes" id="UP000250043"/>
    </source>
</evidence>
<proteinExistence type="inferred from homology"/>
<evidence type="ECO:0000256" key="6">
    <source>
        <dbReference type="ARBA" id="ARBA00023002"/>
    </source>
</evidence>
<evidence type="ECO:0000256" key="7">
    <source>
        <dbReference type="SAM" id="SignalP"/>
    </source>
</evidence>
<comment type="similarity">
    <text evidence="2">Belongs to the FMO family.</text>
</comment>
<dbReference type="OrthoDB" id="66881at2759"/>